<gene>
    <name evidence="1" type="ORF">MARPO_0092s0029</name>
</gene>
<organism evidence="1 2">
    <name type="scientific">Marchantia polymorpha</name>
    <name type="common">Common liverwort</name>
    <name type="synonym">Marchantia aquatica</name>
    <dbReference type="NCBI Taxonomy" id="3197"/>
    <lineage>
        <taxon>Eukaryota</taxon>
        <taxon>Viridiplantae</taxon>
        <taxon>Streptophyta</taxon>
        <taxon>Embryophyta</taxon>
        <taxon>Marchantiophyta</taxon>
        <taxon>Marchantiopsida</taxon>
        <taxon>Marchantiidae</taxon>
        <taxon>Marchantiales</taxon>
        <taxon>Marchantiaceae</taxon>
        <taxon>Marchantia</taxon>
    </lineage>
</organism>
<protein>
    <submittedName>
        <fullName evidence="1">Uncharacterized protein</fullName>
    </submittedName>
</protein>
<accession>A0A2R6WGT3</accession>
<dbReference type="Proteomes" id="UP000244005">
    <property type="component" value="Unassembled WGS sequence"/>
</dbReference>
<dbReference type="Gramene" id="Mp5g12780.1">
    <property type="protein sequence ID" value="Mp5g12780.1.cds1"/>
    <property type="gene ID" value="Mp5g12780"/>
</dbReference>
<reference evidence="2" key="1">
    <citation type="journal article" date="2017" name="Cell">
        <title>Insights into land plant evolution garnered from the Marchantia polymorpha genome.</title>
        <authorList>
            <person name="Bowman J.L."/>
            <person name="Kohchi T."/>
            <person name="Yamato K.T."/>
            <person name="Jenkins J."/>
            <person name="Shu S."/>
            <person name="Ishizaki K."/>
            <person name="Yamaoka S."/>
            <person name="Nishihama R."/>
            <person name="Nakamura Y."/>
            <person name="Berger F."/>
            <person name="Adam C."/>
            <person name="Aki S.S."/>
            <person name="Althoff F."/>
            <person name="Araki T."/>
            <person name="Arteaga-Vazquez M.A."/>
            <person name="Balasubrmanian S."/>
            <person name="Barry K."/>
            <person name="Bauer D."/>
            <person name="Boehm C.R."/>
            <person name="Briginshaw L."/>
            <person name="Caballero-Perez J."/>
            <person name="Catarino B."/>
            <person name="Chen F."/>
            <person name="Chiyoda S."/>
            <person name="Chovatia M."/>
            <person name="Davies K.M."/>
            <person name="Delmans M."/>
            <person name="Demura T."/>
            <person name="Dierschke T."/>
            <person name="Dolan L."/>
            <person name="Dorantes-Acosta A.E."/>
            <person name="Eklund D.M."/>
            <person name="Florent S.N."/>
            <person name="Flores-Sandoval E."/>
            <person name="Fujiyama A."/>
            <person name="Fukuzawa H."/>
            <person name="Galik B."/>
            <person name="Grimanelli D."/>
            <person name="Grimwood J."/>
            <person name="Grossniklaus U."/>
            <person name="Hamada T."/>
            <person name="Haseloff J."/>
            <person name="Hetherington A.J."/>
            <person name="Higo A."/>
            <person name="Hirakawa Y."/>
            <person name="Hundley H.N."/>
            <person name="Ikeda Y."/>
            <person name="Inoue K."/>
            <person name="Inoue S.I."/>
            <person name="Ishida S."/>
            <person name="Jia Q."/>
            <person name="Kakita M."/>
            <person name="Kanazawa T."/>
            <person name="Kawai Y."/>
            <person name="Kawashima T."/>
            <person name="Kennedy M."/>
            <person name="Kinose K."/>
            <person name="Kinoshita T."/>
            <person name="Kohara Y."/>
            <person name="Koide E."/>
            <person name="Komatsu K."/>
            <person name="Kopischke S."/>
            <person name="Kubo M."/>
            <person name="Kyozuka J."/>
            <person name="Lagercrantz U."/>
            <person name="Lin S.S."/>
            <person name="Lindquist E."/>
            <person name="Lipzen A.M."/>
            <person name="Lu C.W."/>
            <person name="De Luna E."/>
            <person name="Martienssen R.A."/>
            <person name="Minamino N."/>
            <person name="Mizutani M."/>
            <person name="Mizutani M."/>
            <person name="Mochizuki N."/>
            <person name="Monte I."/>
            <person name="Mosher R."/>
            <person name="Nagasaki H."/>
            <person name="Nakagami H."/>
            <person name="Naramoto S."/>
            <person name="Nishitani K."/>
            <person name="Ohtani M."/>
            <person name="Okamoto T."/>
            <person name="Okumura M."/>
            <person name="Phillips J."/>
            <person name="Pollak B."/>
            <person name="Reinders A."/>
            <person name="Rovekamp M."/>
            <person name="Sano R."/>
            <person name="Sawa S."/>
            <person name="Schmid M.W."/>
            <person name="Shirakawa M."/>
            <person name="Solano R."/>
            <person name="Spunde A."/>
            <person name="Suetsugu N."/>
            <person name="Sugano S."/>
            <person name="Sugiyama A."/>
            <person name="Sun R."/>
            <person name="Suzuki Y."/>
            <person name="Takenaka M."/>
            <person name="Takezawa D."/>
            <person name="Tomogane H."/>
            <person name="Tsuzuki M."/>
            <person name="Ueda T."/>
            <person name="Umeda M."/>
            <person name="Ward J.M."/>
            <person name="Watanabe Y."/>
            <person name="Yazaki K."/>
            <person name="Yokoyama R."/>
            <person name="Yoshitake Y."/>
            <person name="Yotsui I."/>
            <person name="Zachgo S."/>
            <person name="Schmutz J."/>
        </authorList>
    </citation>
    <scope>NUCLEOTIDE SEQUENCE [LARGE SCALE GENOMIC DNA]</scope>
    <source>
        <strain evidence="2">Tak-1</strain>
    </source>
</reference>
<sequence>MRHLTNLVFSVSPLDCEMPRKPATNFDSQIHRSTSLVRPRRFVSVCPSTKFKRNPRPMRMYKLLQSCSR</sequence>
<dbReference type="AlphaFoldDB" id="A0A2R6WGT3"/>
<proteinExistence type="predicted"/>
<name>A0A2R6WGT3_MARPO</name>
<evidence type="ECO:0000313" key="1">
    <source>
        <dbReference type="EMBL" id="PTQ33060.1"/>
    </source>
</evidence>
<evidence type="ECO:0000313" key="2">
    <source>
        <dbReference type="Proteomes" id="UP000244005"/>
    </source>
</evidence>
<dbReference type="EMBL" id="KZ772764">
    <property type="protein sequence ID" value="PTQ33060.1"/>
    <property type="molecule type" value="Genomic_DNA"/>
</dbReference>
<keyword evidence="2" id="KW-1185">Reference proteome</keyword>